<dbReference type="Proteomes" id="UP000076761">
    <property type="component" value="Unassembled WGS sequence"/>
</dbReference>
<name>A0A165MVM6_9AGAM</name>
<dbReference type="InParanoid" id="A0A165MVM6"/>
<accession>A0A165MVM6</accession>
<reference evidence="1 2" key="1">
    <citation type="journal article" date="2016" name="Mol. Biol. Evol.">
        <title>Comparative Genomics of Early-Diverging Mushroom-Forming Fungi Provides Insights into the Origins of Lignocellulose Decay Capabilities.</title>
        <authorList>
            <person name="Nagy L.G."/>
            <person name="Riley R."/>
            <person name="Tritt A."/>
            <person name="Adam C."/>
            <person name="Daum C."/>
            <person name="Floudas D."/>
            <person name="Sun H."/>
            <person name="Yadav J.S."/>
            <person name="Pangilinan J."/>
            <person name="Larsson K.H."/>
            <person name="Matsuura K."/>
            <person name="Barry K."/>
            <person name="Labutti K."/>
            <person name="Kuo R."/>
            <person name="Ohm R.A."/>
            <person name="Bhattacharya S.S."/>
            <person name="Shirouzu T."/>
            <person name="Yoshinaga Y."/>
            <person name="Martin F.M."/>
            <person name="Grigoriev I.V."/>
            <person name="Hibbett D.S."/>
        </authorList>
    </citation>
    <scope>NUCLEOTIDE SEQUENCE [LARGE SCALE GENOMIC DNA]</scope>
    <source>
        <strain evidence="1 2">HHB14362 ss-1</strain>
    </source>
</reference>
<organism evidence="1 2">
    <name type="scientific">Neolentinus lepideus HHB14362 ss-1</name>
    <dbReference type="NCBI Taxonomy" id="1314782"/>
    <lineage>
        <taxon>Eukaryota</taxon>
        <taxon>Fungi</taxon>
        <taxon>Dikarya</taxon>
        <taxon>Basidiomycota</taxon>
        <taxon>Agaricomycotina</taxon>
        <taxon>Agaricomycetes</taxon>
        <taxon>Gloeophyllales</taxon>
        <taxon>Gloeophyllaceae</taxon>
        <taxon>Neolentinus</taxon>
    </lineage>
</organism>
<evidence type="ECO:0000313" key="1">
    <source>
        <dbReference type="EMBL" id="KZT18840.1"/>
    </source>
</evidence>
<gene>
    <name evidence="1" type="ORF">NEOLEDRAFT_1173385</name>
</gene>
<dbReference type="EMBL" id="KV425660">
    <property type="protein sequence ID" value="KZT18840.1"/>
    <property type="molecule type" value="Genomic_DNA"/>
</dbReference>
<keyword evidence="2" id="KW-1185">Reference proteome</keyword>
<protein>
    <submittedName>
        <fullName evidence="1">Uncharacterized protein</fullName>
    </submittedName>
</protein>
<sequence>MNAAGGRAKSKTSVIRKANVEGETGLHWCKFDSAVTDNSDTGTAHTILEESIEWFMVLEWREHAIKRRTSCHVSSSGSWVLQLVSSDHQSKHHCTEEQGGIGRHRMIFDVVTARKRRGNRPTDPEDACIVQSLRWEKLWLAVSFDKTLVSLKARWKDNMPASQRSTRLYDSDMVFFPLITDWERLYELDSRLKPRVMLFRVSDRRTNISIPGVPNRRALPSCGPHISGPPLEAIHSVLRFRVYPDLGNVPKHLMLRL</sequence>
<dbReference type="AlphaFoldDB" id="A0A165MVM6"/>
<proteinExistence type="predicted"/>
<evidence type="ECO:0000313" key="2">
    <source>
        <dbReference type="Proteomes" id="UP000076761"/>
    </source>
</evidence>